<sequence>MNGILNNREQTIANIIVLLIIITSFFFGNNSEVKRKKEEKQQRLELSFDGYVTNIILDSLNHSRKATTRTIIINDNLFFRDEENSFFFDKVKLGDYLVKKENDSMARINATFYNFLEKH</sequence>
<keyword evidence="1" id="KW-0472">Membrane</keyword>
<keyword evidence="1" id="KW-1133">Transmembrane helix</keyword>
<organism evidence="2 3">
    <name type="scientific">Flavobacterium jumunjinense</name>
    <dbReference type="NCBI Taxonomy" id="998845"/>
    <lineage>
        <taxon>Bacteria</taxon>
        <taxon>Pseudomonadati</taxon>
        <taxon>Bacteroidota</taxon>
        <taxon>Flavobacteriia</taxon>
        <taxon>Flavobacteriales</taxon>
        <taxon>Flavobacteriaceae</taxon>
        <taxon>Flavobacterium</taxon>
    </lineage>
</organism>
<accession>A0ABV5GRN6</accession>
<dbReference type="EMBL" id="JBHMEY010000067">
    <property type="protein sequence ID" value="MFB9098027.1"/>
    <property type="molecule type" value="Genomic_DNA"/>
</dbReference>
<protein>
    <recommendedName>
        <fullName evidence="4">DUF4369 domain-containing protein</fullName>
    </recommendedName>
</protein>
<proteinExistence type="predicted"/>
<comment type="caution">
    <text evidence="2">The sequence shown here is derived from an EMBL/GenBank/DDBJ whole genome shotgun (WGS) entry which is preliminary data.</text>
</comment>
<dbReference type="RefSeq" id="WP_236456071.1">
    <property type="nucleotide sequence ID" value="NZ_CBCSGE010000003.1"/>
</dbReference>
<gene>
    <name evidence="2" type="ORF">ACFFVF_16030</name>
</gene>
<name>A0ABV5GRN6_9FLAO</name>
<evidence type="ECO:0008006" key="4">
    <source>
        <dbReference type="Google" id="ProtNLM"/>
    </source>
</evidence>
<dbReference type="Proteomes" id="UP001589607">
    <property type="component" value="Unassembled WGS sequence"/>
</dbReference>
<evidence type="ECO:0000256" key="1">
    <source>
        <dbReference type="SAM" id="Phobius"/>
    </source>
</evidence>
<reference evidence="2 3" key="1">
    <citation type="submission" date="2024-09" db="EMBL/GenBank/DDBJ databases">
        <authorList>
            <person name="Sun Q."/>
            <person name="Mori K."/>
        </authorList>
    </citation>
    <scope>NUCLEOTIDE SEQUENCE [LARGE SCALE GENOMIC DNA]</scope>
    <source>
        <strain evidence="2 3">CECT 7955</strain>
    </source>
</reference>
<evidence type="ECO:0000313" key="2">
    <source>
        <dbReference type="EMBL" id="MFB9098027.1"/>
    </source>
</evidence>
<keyword evidence="1" id="KW-0812">Transmembrane</keyword>
<evidence type="ECO:0000313" key="3">
    <source>
        <dbReference type="Proteomes" id="UP001589607"/>
    </source>
</evidence>
<feature type="transmembrane region" description="Helical" evidence="1">
    <location>
        <begin position="12"/>
        <end position="30"/>
    </location>
</feature>
<keyword evidence="3" id="KW-1185">Reference proteome</keyword>